<reference evidence="3" key="1">
    <citation type="submission" date="2019-12" db="EMBL/GenBank/DDBJ databases">
        <title>An insight into the sialome of adult female Ixodes ricinus ticks feeding for 6 days.</title>
        <authorList>
            <person name="Perner J."/>
            <person name="Ribeiro J.M.C."/>
        </authorList>
    </citation>
    <scope>NUCLEOTIDE SEQUENCE</scope>
    <source>
        <strain evidence="3">Semi-engorged</strain>
        <tissue evidence="3">Salivary glands</tissue>
    </source>
</reference>
<sequence length="639" mass="74558">MATWVVLFVLCELPKWILGQAVPFYDGSFYASGEIFRNDFVVEEENKFKETSIFQEVYDAVNRKAALRILKAGDVITFFHDISHNKKYVIRTFENVTTCEKPQNDNWEASKPRKILSILYGPDDRKYGFLRDVLIIKQRASVKTRDVYDVRGMYCRVFGFNFSMLEKPGEPEVFLRPVVAWTLNETLPELTTPGQTTPAPVFTSTRSSSKITDLKKAMETSVTETLAVPWEVYHSFDTGPYKKESVTTRIFNFDFIREVGRHELLEIPDGLECAGYYNRNVSRPAVDMKFFRYSARIWSTVTKQHSLIKGQIDVHKNLWRFEYTPWNANHPKSRKREDVKPLTIIVDAQEGHIFKISKESAECKIIPVGDLPFDLQMIIEPSKILNMTTKTFFYGPEDPSKLTYTKFTYRGGVPCHLWTMDRLGWPPGFSHIRTRWQWCFVNKNFYDPSYKSNFSYPVSLDIYILEALHKWGKIDHRQGHTYSFQFYDVNTALDAFEQTQGFDSSPCFKMEERKTLHFTLDPYASPEITRESSFLRSLYNVIISFGSEWIPYLYVNHFQVHQTEKKETYLELTILGSLDTPRTIFSSLKIPNITFIMEKLAYRVHSRKLIFTFKQVNYTVSNVCYTETLNSSLNTPLNS</sequence>
<feature type="domain" description="LolA-like" evidence="2">
    <location>
        <begin position="268"/>
        <end position="508"/>
    </location>
</feature>
<dbReference type="AlphaFoldDB" id="A0A6B0VDT3"/>
<evidence type="ECO:0000259" key="2">
    <source>
        <dbReference type="Pfam" id="PF25898"/>
    </source>
</evidence>
<name>A0A6B0VDT3_IXORI</name>
<feature type="signal peptide" evidence="1">
    <location>
        <begin position="1"/>
        <end position="19"/>
    </location>
</feature>
<evidence type="ECO:0000313" key="3">
    <source>
        <dbReference type="EMBL" id="MXV00320.1"/>
    </source>
</evidence>
<organism evidence="3">
    <name type="scientific">Ixodes ricinus</name>
    <name type="common">Common tick</name>
    <name type="synonym">Acarus ricinus</name>
    <dbReference type="NCBI Taxonomy" id="34613"/>
    <lineage>
        <taxon>Eukaryota</taxon>
        <taxon>Metazoa</taxon>
        <taxon>Ecdysozoa</taxon>
        <taxon>Arthropoda</taxon>
        <taxon>Chelicerata</taxon>
        <taxon>Arachnida</taxon>
        <taxon>Acari</taxon>
        <taxon>Parasitiformes</taxon>
        <taxon>Ixodida</taxon>
        <taxon>Ixodoidea</taxon>
        <taxon>Ixodidae</taxon>
        <taxon>Ixodinae</taxon>
        <taxon>Ixodes</taxon>
    </lineage>
</organism>
<dbReference type="Pfam" id="PF25898">
    <property type="entry name" value="LolA_2nd_metazoa"/>
    <property type="match status" value="1"/>
</dbReference>
<proteinExistence type="predicted"/>
<keyword evidence="1" id="KW-0732">Signal</keyword>
<accession>A0A6B0VDT3</accession>
<dbReference type="EMBL" id="GIFC01018236">
    <property type="protein sequence ID" value="MXV00320.1"/>
    <property type="molecule type" value="Transcribed_RNA"/>
</dbReference>
<feature type="chain" id="PRO_5025504144" evidence="1">
    <location>
        <begin position="20"/>
        <end position="639"/>
    </location>
</feature>
<evidence type="ECO:0000256" key="1">
    <source>
        <dbReference type="SAM" id="SignalP"/>
    </source>
</evidence>
<protein>
    <submittedName>
        <fullName evidence="3">Putative secreted protein</fullName>
    </submittedName>
</protein>
<dbReference type="InterPro" id="IPR058831">
    <property type="entry name" value="LolA-like_dom_2nd"/>
</dbReference>